<feature type="compositionally biased region" description="Basic and acidic residues" evidence="2">
    <location>
        <begin position="1201"/>
        <end position="1215"/>
    </location>
</feature>
<sequence length="1613" mass="177910">MDPKPLRDIAASTPSHITSTAHVLFDTSNPIVCPAIQGVFHSLCSTAVMSLLDAVHPPPPRPTHTPIQSPSVDAKGVPKEWTMSQPMPPLPSFSDSETESDTESDTEVEEVGGEGEKERERETGDVEMAQKGAEESDDEVDWDVSEGEGGKGEGVSEAVLTALVAGKSTEQVYKHSGPPPIPTKCQYCKRDCLSTYPRDRRHTLKLGLAQLYERLQELTDDTHRNDAKSEFIADMFPPPTASGASGASDSSVPTLCIDRVCQLLQCSNWVYKDGQDRVRARAKERERERQEEDELILAMRKPDPLPPPTVPPPDGASPALTAVMNVRARNTQPQRETVEEEGDVDMAPTSTQESPAVTSTLSDPNSATTATAKAPATPPLVGLSVAEVECKYAPDPEIEVSQTVLNATVTEEQRRLTQERNQYRKEKARQASLKRMAAAVERRKATLRQQRLAAGVAPTMTVLDGDSDGIEVEVSIPEEEQVLDVETLDVNAGGEGDMAVELASYRRYVSALDSELSKGLIEAESHRFIKKWYCHKDSGELQSDVISVAKEMGCTAALVMEVRDRAVAEAKGEREKEREREAVDETSSVRERERDTMGDQQPGAKRARKGEADVAGPESKRPQKSPSPAEPEGEREVEREIQGATVESVGAVDPVVDVNSEAEAEGDVDMAVEEAVVTTSSDAPIPTSLLESMVSGDITDVPKPVPKTRRVLQPRPVVEAPAVAITAPSSSRPLRPRPPSVPIAARPTETHKTQKAVSPAVSTSTAEKLPPVPEATDTTTTSTDISSTSSTYGTISGTGTNAPPVPVPPALPPFVQPERERERPFVQGVGVTAAVVPSREAPLPGDMPAVSSARQRMISKCTSASSKQTMSQSLHLLDRLVRLYDRRLSAEAIAALKMSLFAKLFASLRHYGDPTKADKTKKQPSLRAMSDCLPLDVVAAKKALQDPELGSWITFLNSHVTPPTEDVEGGASSTSPPVPRLMGASGTRAAGADVLTALSKLGPSPGKQHLAKEAHRHCCDQETGSYSYPREVVGTIFSLSEAEVEQLEGEAIKKVKKRRERERASVGGERERSKRQLKAEAAARIQKHNAERARLIEEGRSKREAEEEMRRQQEEAERVERERAVEAKRARRAALAAEERERIKAADLVEREAKKRAKEEEAKREEREAEERERERRARRDAAAKARLGAKSAAQREEEELERRERERRAKRDAAGHAPKTKLKPKAKSVPVKKKRVTLSHPEESRTESDDDTFEEGSSEYESARSRHDDDIGGETEDGKDGSEAEKSDGHEYAWLTDRALTFAEAEYRFNKEHGDTAGEANLDSDTDAETETETEDSASGSESVDETSDTYSVQSDTEETSDSESDTIEEIQSKVKARARVETDGAPLDPRLSLLEDHPTLDLKGKRRLLRAIDERNRREGVAGKQRDRQKSRDKTQEFIQNNLCHEEEGHLLIPAKSVQTLLGCPNRLVHEAERDIMNSEVFYTRHLEGLPRDYPHSIDTVVEAMLVQEDLIDEMEDNSKRALALQRIFIRKWFVKPGRSPSLYLDNFDIEICLRVQPKVVRDALAGSRDASAREKDWEVSGYTQREREKMEGREPSKKKKKSKSHKKRSK</sequence>
<feature type="region of interest" description="Disordered" evidence="2">
    <location>
        <begin position="281"/>
        <end position="375"/>
    </location>
</feature>
<feature type="region of interest" description="Disordered" evidence="2">
    <location>
        <begin position="1311"/>
        <end position="1370"/>
    </location>
</feature>
<feature type="compositionally biased region" description="Basic and acidic residues" evidence="2">
    <location>
        <begin position="632"/>
        <end position="641"/>
    </location>
</feature>
<feature type="region of interest" description="Disordered" evidence="2">
    <location>
        <begin position="1568"/>
        <end position="1613"/>
    </location>
</feature>
<feature type="compositionally biased region" description="Basic and acidic residues" evidence="2">
    <location>
        <begin position="1262"/>
        <end position="1292"/>
    </location>
</feature>
<feature type="compositionally biased region" description="Pro residues" evidence="2">
    <location>
        <begin position="304"/>
        <end position="315"/>
    </location>
</feature>
<keyword evidence="4" id="KW-1185">Reference proteome</keyword>
<feature type="region of interest" description="Disordered" evidence="2">
    <location>
        <begin position="568"/>
        <end position="655"/>
    </location>
</feature>
<gene>
    <name evidence="3" type="ORF">KIPB_001178</name>
</gene>
<feature type="compositionally biased region" description="Acidic residues" evidence="2">
    <location>
        <begin position="1323"/>
        <end position="1337"/>
    </location>
</feature>
<evidence type="ECO:0000256" key="2">
    <source>
        <dbReference type="SAM" id="MobiDB-lite"/>
    </source>
</evidence>
<feature type="compositionally biased region" description="Basic and acidic residues" evidence="2">
    <location>
        <begin position="114"/>
        <end position="124"/>
    </location>
</feature>
<dbReference type="Proteomes" id="UP000265618">
    <property type="component" value="Unassembled WGS sequence"/>
</dbReference>
<evidence type="ECO:0000313" key="3">
    <source>
        <dbReference type="EMBL" id="GIQ80385.1"/>
    </source>
</evidence>
<feature type="compositionally biased region" description="Basic residues" evidence="2">
    <location>
        <begin position="1599"/>
        <end position="1613"/>
    </location>
</feature>
<organism evidence="3 4">
    <name type="scientific">Kipferlia bialata</name>
    <dbReference type="NCBI Taxonomy" id="797122"/>
    <lineage>
        <taxon>Eukaryota</taxon>
        <taxon>Metamonada</taxon>
        <taxon>Carpediemonas-like organisms</taxon>
        <taxon>Kipferlia</taxon>
    </lineage>
</organism>
<feature type="compositionally biased region" description="Basic residues" evidence="2">
    <location>
        <begin position="1219"/>
        <end position="1238"/>
    </location>
</feature>
<feature type="region of interest" description="Disordered" evidence="2">
    <location>
        <begin position="55"/>
        <end position="155"/>
    </location>
</feature>
<feature type="compositionally biased region" description="Basic and acidic residues" evidence="2">
    <location>
        <begin position="568"/>
        <end position="597"/>
    </location>
</feature>
<feature type="compositionally biased region" description="Polar residues" evidence="2">
    <location>
        <begin position="348"/>
        <end position="366"/>
    </location>
</feature>
<evidence type="ECO:0000313" key="4">
    <source>
        <dbReference type="Proteomes" id="UP000265618"/>
    </source>
</evidence>
<reference evidence="3 4" key="1">
    <citation type="journal article" date="2018" name="PLoS ONE">
        <title>The draft genome of Kipferlia bialata reveals reductive genome evolution in fornicate parasites.</title>
        <authorList>
            <person name="Tanifuji G."/>
            <person name="Takabayashi S."/>
            <person name="Kume K."/>
            <person name="Takagi M."/>
            <person name="Nakayama T."/>
            <person name="Kamikawa R."/>
            <person name="Inagaki Y."/>
            <person name="Hashimoto T."/>
        </authorList>
    </citation>
    <scope>NUCLEOTIDE SEQUENCE [LARGE SCALE GENOMIC DNA]</scope>
    <source>
        <strain evidence="3">NY0173</strain>
    </source>
</reference>
<feature type="compositionally biased region" description="Basic and acidic residues" evidence="2">
    <location>
        <begin position="281"/>
        <end position="290"/>
    </location>
</feature>
<keyword evidence="1" id="KW-0175">Coiled coil</keyword>
<feature type="coiled-coil region" evidence="1">
    <location>
        <begin position="406"/>
        <end position="450"/>
    </location>
</feature>
<feature type="compositionally biased region" description="Basic and acidic residues" evidence="2">
    <location>
        <begin position="1573"/>
        <end position="1598"/>
    </location>
</feature>
<feature type="region of interest" description="Disordered" evidence="2">
    <location>
        <begin position="723"/>
        <end position="808"/>
    </location>
</feature>
<feature type="compositionally biased region" description="Basic and acidic residues" evidence="2">
    <location>
        <begin position="1089"/>
        <end position="1128"/>
    </location>
</feature>
<feature type="compositionally biased region" description="Acidic residues" evidence="2">
    <location>
        <begin position="96"/>
        <end position="113"/>
    </location>
</feature>
<feature type="compositionally biased region" description="Basic and acidic residues" evidence="2">
    <location>
        <begin position="1137"/>
        <end position="1184"/>
    </location>
</feature>
<proteinExistence type="predicted"/>
<feature type="region of interest" description="Disordered" evidence="2">
    <location>
        <begin position="1089"/>
        <end position="1294"/>
    </location>
</feature>
<feature type="compositionally biased region" description="Acidic residues" evidence="2">
    <location>
        <begin position="135"/>
        <end position="146"/>
    </location>
</feature>
<feature type="compositionally biased region" description="Acidic residues" evidence="2">
    <location>
        <begin position="1357"/>
        <end position="1370"/>
    </location>
</feature>
<dbReference type="EMBL" id="BDIP01000159">
    <property type="protein sequence ID" value="GIQ80385.1"/>
    <property type="molecule type" value="Genomic_DNA"/>
</dbReference>
<feature type="compositionally biased region" description="Acidic residues" evidence="2">
    <location>
        <begin position="1249"/>
        <end position="1259"/>
    </location>
</feature>
<name>A0A9K3GFE3_9EUKA</name>
<comment type="caution">
    <text evidence="3">The sequence shown here is derived from an EMBL/GenBank/DDBJ whole genome shotgun (WGS) entry which is preliminary data.</text>
</comment>
<evidence type="ECO:0000256" key="1">
    <source>
        <dbReference type="SAM" id="Coils"/>
    </source>
</evidence>
<protein>
    <submittedName>
        <fullName evidence="3">Uncharacterized protein</fullName>
    </submittedName>
</protein>
<accession>A0A9K3GFE3</accession>
<feature type="compositionally biased region" description="Low complexity" evidence="2">
    <location>
        <begin position="776"/>
        <end position="800"/>
    </location>
</feature>